<evidence type="ECO:0000313" key="2">
    <source>
        <dbReference type="Proteomes" id="UP000178602"/>
    </source>
</evidence>
<evidence type="ECO:0000313" key="1">
    <source>
        <dbReference type="EMBL" id="OGC27751.1"/>
    </source>
</evidence>
<dbReference type="Proteomes" id="UP000178602">
    <property type="component" value="Unassembled WGS sequence"/>
</dbReference>
<reference evidence="1 2" key="1">
    <citation type="journal article" date="2016" name="Nat. Commun.">
        <title>Thousands of microbial genomes shed light on interconnected biogeochemical processes in an aquifer system.</title>
        <authorList>
            <person name="Anantharaman K."/>
            <person name="Brown C.T."/>
            <person name="Hug L.A."/>
            <person name="Sharon I."/>
            <person name="Castelle C.J."/>
            <person name="Probst A.J."/>
            <person name="Thomas B.C."/>
            <person name="Singh A."/>
            <person name="Wilkins M.J."/>
            <person name="Karaoz U."/>
            <person name="Brodie E.L."/>
            <person name="Williams K.H."/>
            <person name="Hubbard S.S."/>
            <person name="Banfield J.F."/>
        </authorList>
    </citation>
    <scope>NUCLEOTIDE SEQUENCE [LARGE SCALE GENOMIC DNA]</scope>
</reference>
<organism evidence="1 2">
    <name type="scientific">candidate division WOR-1 bacterium RIFOXYC12_FULL_54_18</name>
    <dbReference type="NCBI Taxonomy" id="1802584"/>
    <lineage>
        <taxon>Bacteria</taxon>
        <taxon>Bacillati</taxon>
        <taxon>Saganbacteria</taxon>
    </lineage>
</organism>
<sequence>MLQLFWAFPAWPATYSRQLPAGLLTIKGPEASSYYGQKIIIDRNNKLGVALTYDQLKLKANRVSYGQDEIELTGFKGNYEQYTLEGDYFRINPKTGEYAGENLKFAYLSAYLKGKRVQFFGDKITADQVSTSPLNYPIFSFDSNRVEIYPGYTIARGNIFKFFPVPIYYIPLYLNDQRRKYFELPFPALEAAKDIFHGTQGAVHSHYFFSPQWFGDLSLRLSDYDGGGAEIQQIFRLSDHHQFKLDLTGWQKSPVQGKASYVFNYYEDPTVNGDLSFAQRNELVRKIAGIEPRLIIGADHSFNEEINRSVIDRDYDLRVCGKVKGLLFGHTYTIVPTLTYGRIKETKIYPENAPAQVIDRNYLRSGADLNFSYYLETPFIRPYVTKAYLSLDYQHDEYKPGSMTRTRLASSLTVRRPIFNLDFILYEAVLTKSLADSGLSPFYFEEYGRLKDSFSLDLYLRTELFIGGNLWLYDLTGGGLYNEINYFGIKALADSYVVLRHDRRREFWELGIMKKELAF</sequence>
<protein>
    <submittedName>
        <fullName evidence="1">Uncharacterized protein</fullName>
    </submittedName>
</protein>
<dbReference type="AlphaFoldDB" id="A0A1F4T4L6"/>
<proteinExistence type="predicted"/>
<accession>A0A1F4T4L6</accession>
<dbReference type="EMBL" id="MEUG01000001">
    <property type="protein sequence ID" value="OGC27751.1"/>
    <property type="molecule type" value="Genomic_DNA"/>
</dbReference>
<comment type="caution">
    <text evidence="1">The sequence shown here is derived from an EMBL/GenBank/DDBJ whole genome shotgun (WGS) entry which is preliminary data.</text>
</comment>
<gene>
    <name evidence="1" type="ORF">A3K49_01890</name>
</gene>
<name>A0A1F4T4L6_UNCSA</name>